<comment type="caution">
    <text evidence="1">The sequence shown here is derived from an EMBL/GenBank/DDBJ whole genome shotgun (WGS) entry which is preliminary data.</text>
</comment>
<dbReference type="Proteomes" id="UP000499080">
    <property type="component" value="Unassembled WGS sequence"/>
</dbReference>
<organism evidence="1 2">
    <name type="scientific">Araneus ventricosus</name>
    <name type="common">Orbweaver spider</name>
    <name type="synonym">Epeira ventricosa</name>
    <dbReference type="NCBI Taxonomy" id="182803"/>
    <lineage>
        <taxon>Eukaryota</taxon>
        <taxon>Metazoa</taxon>
        <taxon>Ecdysozoa</taxon>
        <taxon>Arthropoda</taxon>
        <taxon>Chelicerata</taxon>
        <taxon>Arachnida</taxon>
        <taxon>Araneae</taxon>
        <taxon>Araneomorphae</taxon>
        <taxon>Entelegynae</taxon>
        <taxon>Araneoidea</taxon>
        <taxon>Araneidae</taxon>
        <taxon>Araneus</taxon>
    </lineage>
</organism>
<accession>A0A4Y2QEF3</accession>
<sequence length="122" mass="13751">MTSAPPPPDPNPGFATVYGSQVWGASSTTNIRKLEVSQNKQLMHALVNAPWYVRRQVIHDDLKTDPISELIKKTSIRFFDKSSEIRNELLQRSTSIQLSPVRGNVHELRWSLIISPPSEDEG</sequence>
<name>A0A4Y2QEF3_ARAVE</name>
<protein>
    <submittedName>
        <fullName evidence="1">Uncharacterized protein</fullName>
    </submittedName>
</protein>
<reference evidence="1 2" key="1">
    <citation type="journal article" date="2019" name="Sci. Rep.">
        <title>Orb-weaving spider Araneus ventricosus genome elucidates the spidroin gene catalogue.</title>
        <authorList>
            <person name="Kono N."/>
            <person name="Nakamura H."/>
            <person name="Ohtoshi R."/>
            <person name="Moran D.A.P."/>
            <person name="Shinohara A."/>
            <person name="Yoshida Y."/>
            <person name="Fujiwara M."/>
            <person name="Mori M."/>
            <person name="Tomita M."/>
            <person name="Arakawa K."/>
        </authorList>
    </citation>
    <scope>NUCLEOTIDE SEQUENCE [LARGE SCALE GENOMIC DNA]</scope>
</reference>
<gene>
    <name evidence="1" type="ORF">AVEN_31609_1</name>
</gene>
<keyword evidence="2" id="KW-1185">Reference proteome</keyword>
<proteinExistence type="predicted"/>
<evidence type="ECO:0000313" key="1">
    <source>
        <dbReference type="EMBL" id="GBN61999.1"/>
    </source>
</evidence>
<evidence type="ECO:0000313" key="2">
    <source>
        <dbReference type="Proteomes" id="UP000499080"/>
    </source>
</evidence>
<dbReference type="AlphaFoldDB" id="A0A4Y2QEF3"/>
<dbReference type="EMBL" id="BGPR01013739">
    <property type="protein sequence ID" value="GBN61999.1"/>
    <property type="molecule type" value="Genomic_DNA"/>
</dbReference>